<accession>A0A3P3W984</accession>
<reference evidence="3 4" key="1">
    <citation type="submission" date="2018-11" db="EMBL/GenBank/DDBJ databases">
        <title>Flavobacterium sp. nov., YIM 102701-2 draft genome.</title>
        <authorList>
            <person name="Li G."/>
            <person name="Jiang Y."/>
        </authorList>
    </citation>
    <scope>NUCLEOTIDE SEQUENCE [LARGE SCALE GENOMIC DNA]</scope>
    <source>
        <strain evidence="3 4">YIM 102701-2</strain>
    </source>
</reference>
<dbReference type="AlphaFoldDB" id="A0A3P3W984"/>
<evidence type="ECO:0000313" key="3">
    <source>
        <dbReference type="EMBL" id="RRJ91264.1"/>
    </source>
</evidence>
<dbReference type="Gene3D" id="3.30.1360.200">
    <property type="match status" value="1"/>
</dbReference>
<evidence type="ECO:0000256" key="1">
    <source>
        <dbReference type="SAM" id="SignalP"/>
    </source>
</evidence>
<organism evidence="3 4">
    <name type="scientific">Paenimyroides tangerinum</name>
    <dbReference type="NCBI Taxonomy" id="2488728"/>
    <lineage>
        <taxon>Bacteria</taxon>
        <taxon>Pseudomonadati</taxon>
        <taxon>Bacteroidota</taxon>
        <taxon>Flavobacteriia</taxon>
        <taxon>Flavobacteriales</taxon>
        <taxon>Flavobacteriaceae</taxon>
        <taxon>Paenimyroides</taxon>
    </lineage>
</organism>
<name>A0A3P3W984_9FLAO</name>
<dbReference type="OrthoDB" id="1274022at2"/>
<feature type="chain" id="PRO_5018337228" description="SecDF P1 head subdomain domain-containing protein" evidence="1">
    <location>
        <begin position="19"/>
        <end position="402"/>
    </location>
</feature>
<dbReference type="InterPro" id="IPR054384">
    <property type="entry name" value="SecDF_P1_head"/>
</dbReference>
<gene>
    <name evidence="3" type="ORF">EG240_06225</name>
</gene>
<keyword evidence="4" id="KW-1185">Reference proteome</keyword>
<sequence length="402" mass="47089">MKIYHLIFLFFLSFNSNAQNEFVGKYFMHDGGVDVPNSVLYILPENEFYFLSLDNLKSGKWKQIDKNSINLIETKVNQNPILLFAQHIKNQSGIKIDVGNLVRAHPYIEFTKDVNSEVNFTPIFNSWPNCTGRDFIISKNTDEANWVRITTPNNPEFETEKLTYPFEVFSYTFSLDKKYNHFTFYYDVESLNENFDFILKKQKDKYVIFDDYELKKNALTEIEIKEFRENYKKNEAQKNSKIKGDEVTFHNKSFINILERPKLSPYFIVECETKNLEKDFPTVDRENGIYEVVNYKPNEYDLFKFELSQKPGIQINNISKIEKINSIYQIGFEIEITLSESGKIKFKELTKKNIQKPLAIVIDKKIIIAPIVNTEIEGGKLTIAGDFTESQIDELIKKLKSN</sequence>
<dbReference type="Pfam" id="PF22599">
    <property type="entry name" value="SecDF_P1_head"/>
    <property type="match status" value="1"/>
</dbReference>
<evidence type="ECO:0000313" key="4">
    <source>
        <dbReference type="Proteomes" id="UP000275719"/>
    </source>
</evidence>
<feature type="signal peptide" evidence="1">
    <location>
        <begin position="1"/>
        <end position="18"/>
    </location>
</feature>
<dbReference type="Proteomes" id="UP000275719">
    <property type="component" value="Unassembled WGS sequence"/>
</dbReference>
<protein>
    <recommendedName>
        <fullName evidence="2">SecDF P1 head subdomain domain-containing protein</fullName>
    </recommendedName>
</protein>
<proteinExistence type="predicted"/>
<feature type="domain" description="SecDF P1 head subdomain" evidence="2">
    <location>
        <begin position="319"/>
        <end position="401"/>
    </location>
</feature>
<dbReference type="EMBL" id="RQVQ01000011">
    <property type="protein sequence ID" value="RRJ91264.1"/>
    <property type="molecule type" value="Genomic_DNA"/>
</dbReference>
<evidence type="ECO:0000259" key="2">
    <source>
        <dbReference type="Pfam" id="PF22599"/>
    </source>
</evidence>
<comment type="caution">
    <text evidence="3">The sequence shown here is derived from an EMBL/GenBank/DDBJ whole genome shotgun (WGS) entry which is preliminary data.</text>
</comment>
<dbReference type="RefSeq" id="WP_125018532.1">
    <property type="nucleotide sequence ID" value="NZ_RQVQ01000011.1"/>
</dbReference>
<keyword evidence="1" id="KW-0732">Signal</keyword>